<feature type="compositionally biased region" description="Polar residues" evidence="1">
    <location>
        <begin position="129"/>
        <end position="139"/>
    </location>
</feature>
<evidence type="ECO:0000313" key="4">
    <source>
        <dbReference type="Proteomes" id="UP001526147"/>
    </source>
</evidence>
<dbReference type="EMBL" id="JAOYEY010000052">
    <property type="protein sequence ID" value="MCV9888940.1"/>
    <property type="molecule type" value="Genomic_DNA"/>
</dbReference>
<dbReference type="Pfam" id="PF13115">
    <property type="entry name" value="YtkA"/>
    <property type="match status" value="1"/>
</dbReference>
<dbReference type="Proteomes" id="UP001526147">
    <property type="component" value="Unassembled WGS sequence"/>
</dbReference>
<feature type="region of interest" description="Disordered" evidence="1">
    <location>
        <begin position="129"/>
        <end position="161"/>
    </location>
</feature>
<proteinExistence type="predicted"/>
<gene>
    <name evidence="3" type="ORF">OIH86_25100</name>
</gene>
<name>A0ABT3DPE8_9BACI</name>
<sequence>MKAFLIGISLVIGMSISSGCQSQSQANESDQKSMNTTNEVLAPEVQIIANEQVEKGKRETISAVVTVGDEFVDEADVEFEIKRDEESEKITANSKDKGKYTIDYTFKSDGQYEIIAHTNAEGYHIMPSMQIQVGDSDTDSSPKQDEKSETSEHHHNHEEEH</sequence>
<feature type="domain" description="YtkA-like" evidence="2">
    <location>
        <begin position="44"/>
        <end position="117"/>
    </location>
</feature>
<protein>
    <submittedName>
        <fullName evidence="3">FixH family protein</fullName>
    </submittedName>
</protein>
<evidence type="ECO:0000256" key="1">
    <source>
        <dbReference type="SAM" id="MobiDB-lite"/>
    </source>
</evidence>
<feature type="compositionally biased region" description="Basic and acidic residues" evidence="1">
    <location>
        <begin position="140"/>
        <end position="161"/>
    </location>
</feature>
<reference evidence="3 4" key="1">
    <citation type="submission" date="2022-10" db="EMBL/GenBank/DDBJ databases">
        <title>Draft genome assembly of moderately radiation resistant bacterium Metabacillus halosaccharovorans.</title>
        <authorList>
            <person name="Pal S."/>
            <person name="Gopinathan A."/>
        </authorList>
    </citation>
    <scope>NUCLEOTIDE SEQUENCE [LARGE SCALE GENOMIC DNA]</scope>
    <source>
        <strain evidence="3 4">VITHBRA001</strain>
    </source>
</reference>
<dbReference type="RefSeq" id="WP_264144948.1">
    <property type="nucleotide sequence ID" value="NZ_JAOYEY010000052.1"/>
</dbReference>
<dbReference type="InterPro" id="IPR032693">
    <property type="entry name" value="YtkA-like_dom"/>
</dbReference>
<organism evidence="3 4">
    <name type="scientific">Metabacillus halosaccharovorans</name>
    <dbReference type="NCBI Taxonomy" id="930124"/>
    <lineage>
        <taxon>Bacteria</taxon>
        <taxon>Bacillati</taxon>
        <taxon>Bacillota</taxon>
        <taxon>Bacilli</taxon>
        <taxon>Bacillales</taxon>
        <taxon>Bacillaceae</taxon>
        <taxon>Metabacillus</taxon>
    </lineage>
</organism>
<keyword evidence="4" id="KW-1185">Reference proteome</keyword>
<evidence type="ECO:0000313" key="3">
    <source>
        <dbReference type="EMBL" id="MCV9888940.1"/>
    </source>
</evidence>
<comment type="caution">
    <text evidence="3">The sequence shown here is derived from an EMBL/GenBank/DDBJ whole genome shotgun (WGS) entry which is preliminary data.</text>
</comment>
<dbReference type="PROSITE" id="PS51257">
    <property type="entry name" value="PROKAR_LIPOPROTEIN"/>
    <property type="match status" value="1"/>
</dbReference>
<accession>A0ABT3DPE8</accession>
<evidence type="ECO:0000259" key="2">
    <source>
        <dbReference type="Pfam" id="PF13115"/>
    </source>
</evidence>